<dbReference type="GO" id="GO:0000156">
    <property type="term" value="F:phosphorelay response regulator activity"/>
    <property type="evidence" value="ECO:0007669"/>
    <property type="project" value="TreeGrafter"/>
</dbReference>
<dbReference type="InterPro" id="IPR001789">
    <property type="entry name" value="Sig_transdc_resp-reg_receiver"/>
</dbReference>
<dbReference type="GO" id="GO:0000976">
    <property type="term" value="F:transcription cis-regulatory region binding"/>
    <property type="evidence" value="ECO:0007669"/>
    <property type="project" value="TreeGrafter"/>
</dbReference>
<dbReference type="SMART" id="SM00850">
    <property type="entry name" value="LytTR"/>
    <property type="match status" value="1"/>
</dbReference>
<feature type="domain" description="HTH LytTR-type" evidence="4">
    <location>
        <begin position="166"/>
        <end position="265"/>
    </location>
</feature>
<dbReference type="GO" id="GO:0006355">
    <property type="term" value="P:regulation of DNA-templated transcription"/>
    <property type="evidence" value="ECO:0007669"/>
    <property type="project" value="TreeGrafter"/>
</dbReference>
<dbReference type="InterPro" id="IPR039420">
    <property type="entry name" value="WalR-like"/>
</dbReference>
<sequence length="265" mass="30213">MNTPNQAMNKTVHCFIIDDEPDARELLKKFISRVPYLELAGEFGNAVDALFQVQISKPDLIFLDVEMPEMTGFEFIRAIQGHNPKIIMITAYQEYAMAGFEHNVTDYLLKPASFERFIRAVNKVTDLLPAFSNAILSSKSSAAENLEAERVLNQQKKETNSGKDFLLIKEDKKLVRVIADEIVLVEAMKDYIKIHLPQRTIVTHNTMSKMESMLPEGNFLRINRSFIVRINAIREIDGNQIVTTDGKKVDIGVTYRETVMETLKK</sequence>
<dbReference type="Gene3D" id="2.40.50.1020">
    <property type="entry name" value="LytTr DNA-binding domain"/>
    <property type="match status" value="1"/>
</dbReference>
<dbReference type="Gene3D" id="3.40.50.2300">
    <property type="match status" value="1"/>
</dbReference>
<dbReference type="Proteomes" id="UP000199532">
    <property type="component" value="Unassembled WGS sequence"/>
</dbReference>
<gene>
    <name evidence="5" type="ORF">SAMN04487995_5474</name>
</gene>
<accession>A0A1H7AGV8</accession>
<dbReference type="Pfam" id="PF04397">
    <property type="entry name" value="LytTR"/>
    <property type="match status" value="1"/>
</dbReference>
<organism evidence="5 6">
    <name type="scientific">Dyadobacter koreensis</name>
    <dbReference type="NCBI Taxonomy" id="408657"/>
    <lineage>
        <taxon>Bacteria</taxon>
        <taxon>Pseudomonadati</taxon>
        <taxon>Bacteroidota</taxon>
        <taxon>Cytophagia</taxon>
        <taxon>Cytophagales</taxon>
        <taxon>Spirosomataceae</taxon>
        <taxon>Dyadobacter</taxon>
    </lineage>
</organism>
<dbReference type="Pfam" id="PF00072">
    <property type="entry name" value="Response_reg"/>
    <property type="match status" value="1"/>
</dbReference>
<dbReference type="GO" id="GO:0032993">
    <property type="term" value="C:protein-DNA complex"/>
    <property type="evidence" value="ECO:0007669"/>
    <property type="project" value="TreeGrafter"/>
</dbReference>
<dbReference type="AlphaFoldDB" id="A0A1H7AGV8"/>
<name>A0A1H7AGV8_9BACT</name>
<evidence type="ECO:0000256" key="2">
    <source>
        <dbReference type="PROSITE-ProRule" id="PRU00169"/>
    </source>
</evidence>
<dbReference type="EMBL" id="FNXY01000010">
    <property type="protein sequence ID" value="SEJ61302.1"/>
    <property type="molecule type" value="Genomic_DNA"/>
</dbReference>
<feature type="domain" description="Response regulatory" evidence="3">
    <location>
        <begin position="13"/>
        <end position="125"/>
    </location>
</feature>
<dbReference type="GO" id="GO:0005829">
    <property type="term" value="C:cytosol"/>
    <property type="evidence" value="ECO:0007669"/>
    <property type="project" value="TreeGrafter"/>
</dbReference>
<dbReference type="InterPro" id="IPR007492">
    <property type="entry name" value="LytTR_DNA-bd_dom"/>
</dbReference>
<dbReference type="SUPFAM" id="SSF52172">
    <property type="entry name" value="CheY-like"/>
    <property type="match status" value="1"/>
</dbReference>
<feature type="modified residue" description="4-aspartylphosphate" evidence="2">
    <location>
        <position position="64"/>
    </location>
</feature>
<dbReference type="PANTHER" id="PTHR48111">
    <property type="entry name" value="REGULATOR OF RPOS"/>
    <property type="match status" value="1"/>
</dbReference>
<protein>
    <submittedName>
        <fullName evidence="5">Two component transcriptional regulator, LytTR family</fullName>
    </submittedName>
</protein>
<dbReference type="PROSITE" id="PS50930">
    <property type="entry name" value="HTH_LYTTR"/>
    <property type="match status" value="1"/>
</dbReference>
<dbReference type="InterPro" id="IPR011006">
    <property type="entry name" value="CheY-like_superfamily"/>
</dbReference>
<dbReference type="STRING" id="408657.SAMN04487995_5474"/>
<evidence type="ECO:0000256" key="1">
    <source>
        <dbReference type="ARBA" id="ARBA00023125"/>
    </source>
</evidence>
<dbReference type="PROSITE" id="PS50110">
    <property type="entry name" value="RESPONSE_REGULATORY"/>
    <property type="match status" value="1"/>
</dbReference>
<evidence type="ECO:0000313" key="6">
    <source>
        <dbReference type="Proteomes" id="UP000199532"/>
    </source>
</evidence>
<keyword evidence="1" id="KW-0238">DNA-binding</keyword>
<reference evidence="5 6" key="1">
    <citation type="submission" date="2016-10" db="EMBL/GenBank/DDBJ databases">
        <authorList>
            <person name="de Groot N.N."/>
        </authorList>
    </citation>
    <scope>NUCLEOTIDE SEQUENCE [LARGE SCALE GENOMIC DNA]</scope>
    <source>
        <strain evidence="5 6">DSM 19938</strain>
    </source>
</reference>
<dbReference type="SMART" id="SM00448">
    <property type="entry name" value="REC"/>
    <property type="match status" value="1"/>
</dbReference>
<dbReference type="PANTHER" id="PTHR48111:SF17">
    <property type="entry name" value="TRANSCRIPTIONAL REGULATORY PROTEIN YPDB"/>
    <property type="match status" value="1"/>
</dbReference>
<proteinExistence type="predicted"/>
<evidence type="ECO:0000259" key="3">
    <source>
        <dbReference type="PROSITE" id="PS50110"/>
    </source>
</evidence>
<keyword evidence="2" id="KW-0597">Phosphoprotein</keyword>
<evidence type="ECO:0000313" key="5">
    <source>
        <dbReference type="EMBL" id="SEJ61302.1"/>
    </source>
</evidence>
<keyword evidence="6" id="KW-1185">Reference proteome</keyword>
<evidence type="ECO:0000259" key="4">
    <source>
        <dbReference type="PROSITE" id="PS50930"/>
    </source>
</evidence>